<evidence type="ECO:0000313" key="3">
    <source>
        <dbReference type="Proteomes" id="UP001056291"/>
    </source>
</evidence>
<organism evidence="2 3">
    <name type="scientific">Sneathiella marina</name>
    <dbReference type="NCBI Taxonomy" id="2950108"/>
    <lineage>
        <taxon>Bacteria</taxon>
        <taxon>Pseudomonadati</taxon>
        <taxon>Pseudomonadota</taxon>
        <taxon>Alphaproteobacteria</taxon>
        <taxon>Sneathiellales</taxon>
        <taxon>Sneathiellaceae</taxon>
        <taxon>Sneathiella</taxon>
    </lineage>
</organism>
<name>A0ABY4VX52_9PROT</name>
<keyword evidence="1" id="KW-0732">Signal</keyword>
<keyword evidence="3" id="KW-1185">Reference proteome</keyword>
<feature type="signal peptide" evidence="1">
    <location>
        <begin position="1"/>
        <end position="17"/>
    </location>
</feature>
<dbReference type="EMBL" id="CP098747">
    <property type="protein sequence ID" value="USG59510.1"/>
    <property type="molecule type" value="Genomic_DNA"/>
</dbReference>
<dbReference type="RefSeq" id="WP_251932231.1">
    <property type="nucleotide sequence ID" value="NZ_CP098747.1"/>
</dbReference>
<proteinExistence type="predicted"/>
<dbReference type="PROSITE" id="PS51257">
    <property type="entry name" value="PROKAR_LIPOPROTEIN"/>
    <property type="match status" value="1"/>
</dbReference>
<reference evidence="2" key="1">
    <citation type="submission" date="2022-06" db="EMBL/GenBank/DDBJ databases">
        <title>Sneathiella actinostolidae sp. nov., isolated from a sea anemonein the Western Pacific Ocean.</title>
        <authorList>
            <person name="Wei M.J."/>
        </authorList>
    </citation>
    <scope>NUCLEOTIDE SEQUENCE</scope>
    <source>
        <strain evidence="2">PHK-P5</strain>
    </source>
</reference>
<evidence type="ECO:0000256" key="1">
    <source>
        <dbReference type="SAM" id="SignalP"/>
    </source>
</evidence>
<evidence type="ECO:0000313" key="2">
    <source>
        <dbReference type="EMBL" id="USG59510.1"/>
    </source>
</evidence>
<sequence length="222" mass="24999">MVRFFSLFLLFALSACASPLPEEARFPHFTDPIGDKEISIAIVDHRTFILNGDKEPWFEGIFRGEFGIPFSHARPVPDTAQGTDKTQPFALYLSKMIKEAVEEAGAKGEIIEIAAGTNLEETRNILATEKNPALLGIMRHSRFDSGFSADYRYDFQFVVLDSENNILADKTFAAWDETIPLSDKYNLFDMFTEIYSQKLTLMLNDPEISNALKNLQISLTDG</sequence>
<protein>
    <recommendedName>
        <fullName evidence="4">Lipoprotein</fullName>
    </recommendedName>
</protein>
<evidence type="ECO:0008006" key="4">
    <source>
        <dbReference type="Google" id="ProtNLM"/>
    </source>
</evidence>
<feature type="chain" id="PRO_5047272605" description="Lipoprotein" evidence="1">
    <location>
        <begin position="18"/>
        <end position="222"/>
    </location>
</feature>
<accession>A0ABY4VX52</accession>
<dbReference type="Proteomes" id="UP001056291">
    <property type="component" value="Chromosome"/>
</dbReference>
<gene>
    <name evidence="2" type="ORF">NBZ79_09945</name>
</gene>